<sequence>MMAKYTRILSIDGGGIRGIIPAQVLVSIESKLQQKSGNPDARIADYFDLIAGTSAGGILTCIYLCPDAKNPTRPRWSAEDALNFSIESGRDVFKSSFWQKLKSIDGLIDEKYPSDRLEKFFLENFRDCKLSELLKPCLICSYDIERRKAHFFDKIDAQQYPAEDYFIRDIARATSAAPSYFEVTKIYSLTNESYALIDGGVFANNPALCAYAEVRNKFRIPDDRPDKGPTAKDMVILSLGTGEAQKKFPYEDVKNWGQVEWVEPLINIMMTGVAETVNYQIIQIYDAVERPNQYLRISPDLSHEQPLPIDDASEGKISELLRIGKDQAEKYNEQLDKFIDLLLAE</sequence>
<dbReference type="Pfam" id="PF01734">
    <property type="entry name" value="Patatin"/>
    <property type="match status" value="1"/>
</dbReference>
<dbReference type="PANTHER" id="PTHR32241:SF3">
    <property type="entry name" value="PATATIN-LIKE PROTEIN 6"/>
    <property type="match status" value="1"/>
</dbReference>
<evidence type="ECO:0000259" key="5">
    <source>
        <dbReference type="PROSITE" id="PS51635"/>
    </source>
</evidence>
<feature type="short sequence motif" description="DGA/G" evidence="4">
    <location>
        <begin position="198"/>
        <end position="200"/>
    </location>
</feature>
<accession>A0ABX2CQC5</accession>
<evidence type="ECO:0000256" key="2">
    <source>
        <dbReference type="ARBA" id="ARBA00022963"/>
    </source>
</evidence>
<dbReference type="SUPFAM" id="SSF52151">
    <property type="entry name" value="FabD/lysophospholipase-like"/>
    <property type="match status" value="1"/>
</dbReference>
<dbReference type="Gene3D" id="3.40.1090.10">
    <property type="entry name" value="Cytosolic phospholipase A2 catalytic domain"/>
    <property type="match status" value="1"/>
</dbReference>
<dbReference type="EMBL" id="SRRZ01000003">
    <property type="protein sequence ID" value="NQE32584.1"/>
    <property type="molecule type" value="Genomic_DNA"/>
</dbReference>
<dbReference type="Proteomes" id="UP000702425">
    <property type="component" value="Unassembled WGS sequence"/>
</dbReference>
<comment type="caution">
    <text evidence="6">The sequence shown here is derived from an EMBL/GenBank/DDBJ whole genome shotgun (WGS) entry which is preliminary data.</text>
</comment>
<keyword evidence="7" id="KW-1185">Reference proteome</keyword>
<name>A0ABX2CQC5_9CYAN</name>
<feature type="short sequence motif" description="GXSXG" evidence="4">
    <location>
        <begin position="52"/>
        <end position="56"/>
    </location>
</feature>
<evidence type="ECO:0000313" key="7">
    <source>
        <dbReference type="Proteomes" id="UP000702425"/>
    </source>
</evidence>
<dbReference type="RefSeq" id="WP_246276576.1">
    <property type="nucleotide sequence ID" value="NZ_CAWPPK010000223.1"/>
</dbReference>
<reference evidence="6 7" key="1">
    <citation type="journal article" date="2020" name="Sci. Rep.">
        <title>A novel cyanobacterial geosmin producer, revising GeoA distribution and dispersion patterns in Bacteria.</title>
        <authorList>
            <person name="Churro C."/>
            <person name="Semedo-Aguiar A.P."/>
            <person name="Silva A.D."/>
            <person name="Pereira-Leal J.B."/>
            <person name="Leite R.B."/>
        </authorList>
    </citation>
    <scope>NUCLEOTIDE SEQUENCE [LARGE SCALE GENOMIC DNA]</scope>
    <source>
        <strain evidence="6 7">IPMA8</strain>
    </source>
</reference>
<keyword evidence="3 4" id="KW-0443">Lipid metabolism</keyword>
<evidence type="ECO:0000256" key="4">
    <source>
        <dbReference type="PROSITE-ProRule" id="PRU01161"/>
    </source>
</evidence>
<evidence type="ECO:0000256" key="1">
    <source>
        <dbReference type="ARBA" id="ARBA00022801"/>
    </source>
</evidence>
<gene>
    <name evidence="6" type="primary">cotR</name>
    <name evidence="6" type="ORF">E5S67_00300</name>
</gene>
<protein>
    <submittedName>
        <fullName evidence="6">Sporulation hydrolase CotR</fullName>
        <ecNumber evidence="6">3.1.1.-</ecNumber>
    </submittedName>
</protein>
<keyword evidence="1 4" id="KW-0378">Hydrolase</keyword>
<evidence type="ECO:0000313" key="6">
    <source>
        <dbReference type="EMBL" id="NQE32584.1"/>
    </source>
</evidence>
<dbReference type="EC" id="3.1.1.-" evidence="6"/>
<dbReference type="InterPro" id="IPR016035">
    <property type="entry name" value="Acyl_Trfase/lysoPLipase"/>
</dbReference>
<dbReference type="PANTHER" id="PTHR32241">
    <property type="entry name" value="PATATIN-LIKE PROTEIN 6"/>
    <property type="match status" value="1"/>
</dbReference>
<proteinExistence type="predicted"/>
<feature type="active site" description="Proton acceptor" evidence="4">
    <location>
        <position position="198"/>
    </location>
</feature>
<feature type="domain" description="PNPLA" evidence="5">
    <location>
        <begin position="9"/>
        <end position="211"/>
    </location>
</feature>
<evidence type="ECO:0000256" key="3">
    <source>
        <dbReference type="ARBA" id="ARBA00023098"/>
    </source>
</evidence>
<dbReference type="InterPro" id="IPR002641">
    <property type="entry name" value="PNPLA_dom"/>
</dbReference>
<organism evidence="6 7">
    <name type="scientific">Microcoleus asticus IPMA8</name>
    <dbReference type="NCBI Taxonomy" id="2563858"/>
    <lineage>
        <taxon>Bacteria</taxon>
        <taxon>Bacillati</taxon>
        <taxon>Cyanobacteriota</taxon>
        <taxon>Cyanophyceae</taxon>
        <taxon>Oscillatoriophycideae</taxon>
        <taxon>Oscillatoriales</taxon>
        <taxon>Microcoleaceae</taxon>
        <taxon>Microcoleus</taxon>
        <taxon>Microcoleus asticus</taxon>
    </lineage>
</organism>
<dbReference type="GO" id="GO:0016787">
    <property type="term" value="F:hydrolase activity"/>
    <property type="evidence" value="ECO:0007669"/>
    <property type="project" value="UniProtKB-KW"/>
</dbReference>
<feature type="active site" description="Nucleophile" evidence="4">
    <location>
        <position position="54"/>
    </location>
</feature>
<dbReference type="PROSITE" id="PS51635">
    <property type="entry name" value="PNPLA"/>
    <property type="match status" value="1"/>
</dbReference>
<keyword evidence="2 4" id="KW-0442">Lipid degradation</keyword>
<feature type="short sequence motif" description="GXGXXG" evidence="4">
    <location>
        <begin position="13"/>
        <end position="18"/>
    </location>
</feature>